<dbReference type="Pfam" id="PF09994">
    <property type="entry name" value="T6SS_Tle1-like_cat"/>
    <property type="match status" value="2"/>
</dbReference>
<dbReference type="AlphaFoldDB" id="A0A0N1F0L0"/>
<comment type="caution">
    <text evidence="2">The sequence shown here is derived from an EMBL/GenBank/DDBJ whole genome shotgun (WGS) entry which is preliminary data.</text>
</comment>
<sequence length="501" mass="56618">MAPKTLIFNFDGTGSEPRDAEQFSSDHFKEDASISNILKLHLLLGGTLNTEKAVKFESQHSFYYQGIGTKGSRLKRVLNQTFAPRDDDVASILNHAISDFKKYYVGGDTVLLTGFSRGAALARRFAKCLEALITHHVYLCVFDTVASIGLSKVTKATRGAEHVIFENHTLANNITQALHCVALDEKRRAFEPTLINHQQNVQEVWFAGAHSDIGGGYYRDGLADICLRFAIEWLLEQPLSLHFLTSQAIDYQSLFAQGQHALIAQDDMTVTPDPFALSHQQNYFWFNPFFKLVDRECIVLVNDEKSELLPHVHHSVAKRIHHLTSYRPESLKSLPYQLLYADQRTLNFIGFRDHIALVNQNMTVLQIGQHLDVMIYAAEQYNATGLMLEQGATYRFQAYPEQQWYDDGIKCGPQGWHRDGVRLGVKEISMAILEPFRRLASAQWFALIGAINYTDDDVFEISAGGEFKMTKSGEFTPFANDLMRFYGANAGHIRLNVTRLG</sequence>
<proteinExistence type="predicted"/>
<organism evidence="2 3">
    <name type="scientific">Pseudoalteromonas porphyrae</name>
    <dbReference type="NCBI Taxonomy" id="187330"/>
    <lineage>
        <taxon>Bacteria</taxon>
        <taxon>Pseudomonadati</taxon>
        <taxon>Pseudomonadota</taxon>
        <taxon>Gammaproteobacteria</taxon>
        <taxon>Alteromonadales</taxon>
        <taxon>Pseudoalteromonadaceae</taxon>
        <taxon>Pseudoalteromonas</taxon>
    </lineage>
</organism>
<evidence type="ECO:0000313" key="2">
    <source>
        <dbReference type="EMBL" id="KPH65494.1"/>
    </source>
</evidence>
<evidence type="ECO:0000259" key="1">
    <source>
        <dbReference type="Pfam" id="PF09994"/>
    </source>
</evidence>
<reference evidence="2 3" key="1">
    <citation type="submission" date="2015-08" db="EMBL/GenBank/DDBJ databases">
        <title>Draft Genome Sequence of Pseudoalteromonas porphyrae UCD-SED14.</title>
        <authorList>
            <person name="Coil D.A."/>
            <person name="Jospin G."/>
            <person name="Lee R.D."/>
            <person name="Eisen J.A."/>
        </authorList>
    </citation>
    <scope>NUCLEOTIDE SEQUENCE [LARGE SCALE GENOMIC DNA]</scope>
    <source>
        <strain evidence="2 3">UCD-SED14</strain>
    </source>
</reference>
<dbReference type="InterPro" id="IPR018712">
    <property type="entry name" value="Tle1-like_cat"/>
</dbReference>
<feature type="domain" description="T6SS Phospholipase effector Tle1-like catalytic" evidence="1">
    <location>
        <begin position="4"/>
        <end position="130"/>
    </location>
</feature>
<feature type="domain" description="T6SS Phospholipase effector Tle1-like catalytic" evidence="1">
    <location>
        <begin position="138"/>
        <end position="231"/>
    </location>
</feature>
<dbReference type="Gene3D" id="2.60.120.430">
    <property type="entry name" value="Galactose-binding lectin"/>
    <property type="match status" value="1"/>
</dbReference>
<dbReference type="PANTHER" id="PTHR33840:SF1">
    <property type="entry name" value="TLE1 PHOSPHOLIPASE DOMAIN-CONTAINING PROTEIN"/>
    <property type="match status" value="1"/>
</dbReference>
<name>A0A0N1F0L0_9GAMM</name>
<evidence type="ECO:0000313" key="3">
    <source>
        <dbReference type="Proteomes" id="UP000037848"/>
    </source>
</evidence>
<gene>
    <name evidence="2" type="ORF">ADS77_00750</name>
</gene>
<protein>
    <recommendedName>
        <fullName evidence="1">T6SS Phospholipase effector Tle1-like catalytic domain-containing protein</fullName>
    </recommendedName>
</protein>
<dbReference type="Proteomes" id="UP000037848">
    <property type="component" value="Unassembled WGS sequence"/>
</dbReference>
<dbReference type="OrthoDB" id="4378831at2"/>
<dbReference type="PATRIC" id="fig|187330.3.peg.157"/>
<dbReference type="EMBL" id="LHPH01000001">
    <property type="protein sequence ID" value="KPH65494.1"/>
    <property type="molecule type" value="Genomic_DNA"/>
</dbReference>
<accession>A0A0N1F0L0</accession>
<dbReference type="PANTHER" id="PTHR33840">
    <property type="match status" value="1"/>
</dbReference>
<dbReference type="RefSeq" id="WP_054204055.1">
    <property type="nucleotide sequence ID" value="NZ_LHPH01000001.1"/>
</dbReference>
<dbReference type="STRING" id="187330.AMS58_05635"/>
<keyword evidence="3" id="KW-1185">Reference proteome</keyword>